<feature type="compositionally biased region" description="Low complexity" evidence="12">
    <location>
        <begin position="1747"/>
        <end position="1760"/>
    </location>
</feature>
<dbReference type="PROSITE" id="PS50158">
    <property type="entry name" value="ZF_CCHC"/>
    <property type="match status" value="1"/>
</dbReference>
<evidence type="ECO:0000256" key="11">
    <source>
        <dbReference type="PROSITE-ProRule" id="PRU00047"/>
    </source>
</evidence>
<keyword evidence="5" id="KW-0378">Hydrolase</keyword>
<dbReference type="InterPro" id="IPR039537">
    <property type="entry name" value="Retrotran_Ty1/copia-like"/>
</dbReference>
<evidence type="ECO:0000259" key="13">
    <source>
        <dbReference type="PROSITE" id="PS50090"/>
    </source>
</evidence>
<dbReference type="InterPro" id="IPR057670">
    <property type="entry name" value="SH3_retrovirus"/>
</dbReference>
<dbReference type="Proteomes" id="UP000694240">
    <property type="component" value="Chromosome 13"/>
</dbReference>
<feature type="domain" description="CCHC-type" evidence="14">
    <location>
        <begin position="233"/>
        <end position="246"/>
    </location>
</feature>
<dbReference type="FunFam" id="1.10.10.60:FF:000394">
    <property type="entry name" value="MYB transcription factor"/>
    <property type="match status" value="1"/>
</dbReference>
<evidence type="ECO:0000256" key="3">
    <source>
        <dbReference type="ARBA" id="ARBA00022723"/>
    </source>
</evidence>
<keyword evidence="8" id="KW-0804">Transcription</keyword>
<keyword evidence="7" id="KW-0238">DNA-binding</keyword>
<keyword evidence="11" id="KW-0862">Zinc</keyword>
<evidence type="ECO:0000256" key="2">
    <source>
        <dbReference type="ARBA" id="ARBA00022670"/>
    </source>
</evidence>
<feature type="compositionally biased region" description="Basic and acidic residues" evidence="12">
    <location>
        <begin position="820"/>
        <end position="836"/>
    </location>
</feature>
<dbReference type="InterPro" id="IPR017930">
    <property type="entry name" value="Myb_dom"/>
</dbReference>
<dbReference type="GO" id="GO:0005634">
    <property type="term" value="C:nucleus"/>
    <property type="evidence" value="ECO:0007669"/>
    <property type="project" value="UniProtKB-SubCell"/>
</dbReference>
<dbReference type="InterPro" id="IPR001584">
    <property type="entry name" value="Integrase_cat-core"/>
</dbReference>
<feature type="region of interest" description="Disordered" evidence="12">
    <location>
        <begin position="265"/>
        <end position="289"/>
    </location>
</feature>
<dbReference type="GO" id="GO:0008233">
    <property type="term" value="F:peptidase activity"/>
    <property type="evidence" value="ECO:0007669"/>
    <property type="project" value="UniProtKB-KW"/>
</dbReference>
<comment type="subunit">
    <text evidence="10">Can form complexes with MYC2, MYC3 or MYC4.</text>
</comment>
<gene>
    <name evidence="17" type="ORF">ISN45_Aa08g017600</name>
</gene>
<dbReference type="Pfam" id="PF07727">
    <property type="entry name" value="RVT_2"/>
    <property type="match status" value="1"/>
</dbReference>
<dbReference type="FunFam" id="1.10.10.60:FF:000001">
    <property type="entry name" value="MYB-related transcription factor"/>
    <property type="match status" value="1"/>
</dbReference>
<keyword evidence="18" id="KW-1185">Reference proteome</keyword>
<dbReference type="CDD" id="cd09272">
    <property type="entry name" value="RNase_HI_RT_Ty1"/>
    <property type="match status" value="1"/>
</dbReference>
<dbReference type="GO" id="GO:0051707">
    <property type="term" value="P:response to other organism"/>
    <property type="evidence" value="ECO:0007669"/>
    <property type="project" value="UniProtKB-ARBA"/>
</dbReference>
<dbReference type="PROSITE" id="PS50994">
    <property type="entry name" value="INTEGRASE"/>
    <property type="match status" value="1"/>
</dbReference>
<dbReference type="Pfam" id="PF14244">
    <property type="entry name" value="Retrotran_gag_3"/>
    <property type="match status" value="1"/>
</dbReference>
<evidence type="ECO:0000256" key="7">
    <source>
        <dbReference type="ARBA" id="ARBA00023125"/>
    </source>
</evidence>
<dbReference type="InterPro" id="IPR025724">
    <property type="entry name" value="GAG-pre-integrase_dom"/>
</dbReference>
<evidence type="ECO:0000259" key="16">
    <source>
        <dbReference type="PROSITE" id="PS51294"/>
    </source>
</evidence>
<evidence type="ECO:0000256" key="5">
    <source>
        <dbReference type="ARBA" id="ARBA00022801"/>
    </source>
</evidence>
<keyword evidence="3" id="KW-0479">Metal-binding</keyword>
<reference evidence="17 18" key="1">
    <citation type="submission" date="2020-12" db="EMBL/GenBank/DDBJ databases">
        <title>Concerted genomic and epigenomic changes stabilize Arabidopsis allopolyploids.</title>
        <authorList>
            <person name="Chen Z."/>
        </authorList>
    </citation>
    <scope>NUCLEOTIDE SEQUENCE [LARGE SCALE GENOMIC DNA]</scope>
    <source>
        <strain evidence="17">Allo738</strain>
        <tissue evidence="17">Leaf</tissue>
    </source>
</reference>
<feature type="compositionally biased region" description="Polar residues" evidence="12">
    <location>
        <begin position="885"/>
        <end position="900"/>
    </location>
</feature>
<dbReference type="GO" id="GO:0008270">
    <property type="term" value="F:zinc ion binding"/>
    <property type="evidence" value="ECO:0007669"/>
    <property type="project" value="UniProtKB-KW"/>
</dbReference>
<dbReference type="EMBL" id="JAEFBK010000013">
    <property type="protein sequence ID" value="KAG7534181.1"/>
    <property type="molecule type" value="Genomic_DNA"/>
</dbReference>
<evidence type="ECO:0000256" key="10">
    <source>
        <dbReference type="ARBA" id="ARBA00062314"/>
    </source>
</evidence>
<keyword evidence="6" id="KW-0805">Transcription regulation</keyword>
<dbReference type="PROSITE" id="PS50090">
    <property type="entry name" value="MYB_LIKE"/>
    <property type="match status" value="2"/>
</dbReference>
<accession>A0A8T1XSK2</accession>
<feature type="domain" description="Myb-like" evidence="13">
    <location>
        <begin position="1484"/>
        <end position="1536"/>
    </location>
</feature>
<feature type="compositionally biased region" description="Polar residues" evidence="12">
    <location>
        <begin position="837"/>
        <end position="852"/>
    </location>
</feature>
<dbReference type="Pfam" id="PF00665">
    <property type="entry name" value="rve"/>
    <property type="match status" value="1"/>
</dbReference>
<dbReference type="GO" id="GO:0000976">
    <property type="term" value="F:transcription cis-regulatory region binding"/>
    <property type="evidence" value="ECO:0007669"/>
    <property type="project" value="UniProtKB-ARBA"/>
</dbReference>
<dbReference type="InterPro" id="IPR013103">
    <property type="entry name" value="RVT_2"/>
</dbReference>
<evidence type="ECO:0000259" key="14">
    <source>
        <dbReference type="PROSITE" id="PS50158"/>
    </source>
</evidence>
<dbReference type="PROSITE" id="PS51294">
    <property type="entry name" value="HTH_MYB"/>
    <property type="match status" value="2"/>
</dbReference>
<dbReference type="PANTHER" id="PTHR42648:SF31">
    <property type="entry name" value="RNA-DIRECTED DNA POLYMERASE"/>
    <property type="match status" value="1"/>
</dbReference>
<dbReference type="GO" id="GO:0015074">
    <property type="term" value="P:DNA integration"/>
    <property type="evidence" value="ECO:0007669"/>
    <property type="project" value="InterPro"/>
</dbReference>
<keyword evidence="11" id="KW-0863">Zinc-finger</keyword>
<dbReference type="Pfam" id="PF00249">
    <property type="entry name" value="Myb_DNA-binding"/>
    <property type="match status" value="2"/>
</dbReference>
<evidence type="ECO:0000313" key="18">
    <source>
        <dbReference type="Proteomes" id="UP000694240"/>
    </source>
</evidence>
<feature type="domain" description="HTH myb-type" evidence="16">
    <location>
        <begin position="1537"/>
        <end position="1591"/>
    </location>
</feature>
<feature type="domain" description="Integrase catalytic" evidence="15">
    <location>
        <begin position="531"/>
        <end position="699"/>
    </location>
</feature>
<organism evidence="17 18">
    <name type="scientific">Arabidopsis thaliana x Arabidopsis arenosa</name>
    <dbReference type="NCBI Taxonomy" id="1240361"/>
    <lineage>
        <taxon>Eukaryota</taxon>
        <taxon>Viridiplantae</taxon>
        <taxon>Streptophyta</taxon>
        <taxon>Embryophyta</taxon>
        <taxon>Tracheophyta</taxon>
        <taxon>Spermatophyta</taxon>
        <taxon>Magnoliopsida</taxon>
        <taxon>eudicotyledons</taxon>
        <taxon>Gunneridae</taxon>
        <taxon>Pentapetalae</taxon>
        <taxon>rosids</taxon>
        <taxon>malvids</taxon>
        <taxon>Brassicales</taxon>
        <taxon>Brassicaceae</taxon>
        <taxon>Camelineae</taxon>
        <taxon>Arabidopsis</taxon>
    </lineage>
</organism>
<evidence type="ECO:0000256" key="12">
    <source>
        <dbReference type="SAM" id="MobiDB-lite"/>
    </source>
</evidence>
<keyword evidence="2" id="KW-0645">Protease</keyword>
<dbReference type="InterPro" id="IPR001005">
    <property type="entry name" value="SANT/Myb"/>
</dbReference>
<dbReference type="GO" id="GO:0006508">
    <property type="term" value="P:proteolysis"/>
    <property type="evidence" value="ECO:0007669"/>
    <property type="project" value="UniProtKB-KW"/>
</dbReference>
<feature type="region of interest" description="Disordered" evidence="12">
    <location>
        <begin position="1"/>
        <end position="24"/>
    </location>
</feature>
<dbReference type="Pfam" id="PF25597">
    <property type="entry name" value="SH3_retrovirus"/>
    <property type="match status" value="1"/>
</dbReference>
<evidence type="ECO:0000256" key="1">
    <source>
        <dbReference type="ARBA" id="ARBA00004123"/>
    </source>
</evidence>
<evidence type="ECO:0000256" key="6">
    <source>
        <dbReference type="ARBA" id="ARBA00023015"/>
    </source>
</evidence>
<name>A0A8T1XSK2_9BRAS</name>
<dbReference type="SMART" id="SM00717">
    <property type="entry name" value="SANT"/>
    <property type="match status" value="2"/>
</dbReference>
<dbReference type="CDD" id="cd00167">
    <property type="entry name" value="SANT"/>
    <property type="match status" value="2"/>
</dbReference>
<dbReference type="InterPro" id="IPR054722">
    <property type="entry name" value="PolX-like_BBD"/>
</dbReference>
<dbReference type="PANTHER" id="PTHR42648">
    <property type="entry name" value="TRANSPOSASE, PUTATIVE-RELATED"/>
    <property type="match status" value="1"/>
</dbReference>
<keyword evidence="9" id="KW-0539">Nucleus</keyword>
<feature type="domain" description="HTH myb-type" evidence="16">
    <location>
        <begin position="1484"/>
        <end position="1536"/>
    </location>
</feature>
<comment type="caution">
    <text evidence="17">The sequence shown here is derived from an EMBL/GenBank/DDBJ whole genome shotgun (WGS) entry which is preliminary data.</text>
</comment>
<dbReference type="GO" id="GO:0080090">
    <property type="term" value="P:regulation of primary metabolic process"/>
    <property type="evidence" value="ECO:0007669"/>
    <property type="project" value="UniProtKB-ARBA"/>
</dbReference>
<feature type="region of interest" description="Disordered" evidence="12">
    <location>
        <begin position="1747"/>
        <end position="1768"/>
    </location>
</feature>
<proteinExistence type="predicted"/>
<sequence>MADVDGKEVAPVKTAEGGGGSGLTVAEKARASPLYLHPSDGPGNVITTVQLKGENYEDWAKHVRNALRTKRKLGFIDGTLEKPTKDDEIEQWEVVNSMLIAWIMNTIEPTLRTSISMVDEAQALWEDLKLQFSAGNGPRIKLAAQLEEDRNEERTNTFLNGLDSARFGTVRSTITSMEPLPKLSQVYQRIIREERQLTITRNRDATPEAVGFAVQAAQRGQTSNFYREKDVTCTHCGKYGHTKADCFQIIGLPEWWGERGRDYNDRGRGGRGRGGRGGRFGRGRGSGGRANAVTGVQANIVGGIQANSTRTPADLDRQSLPQMSDDQWNALKGLFASQQSNPNEKLNGKKEWVDFIIDTGASHHMTGNLDYLSNVANTNPCMIGLPDGDHVVSTTQGDICLGGDLWLQGVLYSKDLTCSLISVAKLLKMVQGSITFTDELCVIQDRAMKTLIGVGEECGDVYVLRGVIGAKIHKTVSSSGSWELWHRRLGHPSSRVVPYLSHYLDIMKPVSSTTVCDICLRAKQTRDCFHESSNKAAGIFDLIHCDVWGPYRILSTSGAAYFLTIVDDYSRAVWVHLLREKSEVAVTLKNFFKMVERQFDKKVKVVRSDNGGEFMGLKSYFLDEGIMHQTSCVYTPQQNGRVERKHRHILNVARSLMFQATLPRKFWGECVLTACHLINRTPSIVLEGKTPYEMLFGTAPDFTTLRVFGSLCFAKNVLRDKDKFRERSRRCVFMGFSFGQKGWRVYDLEKSEFFVSRDVVFQEDVFLFQTLEQGSIDPQPGSIDPLLIDDAPIFTRDLGSIDLPHGSIDPATLSDDGIPEAERSIDPPKGSIDPERCQQTSEPIGSIDQSPGSIDPPVEPTGVEIRGSEGPKHTSVLALDERGSESSPTTATLSDDNSNGKVIKVRQSERERKLPGHLSDYVLHTTRCSTDPPTLSSASSPASSAPGTVLYPIANYVSCDRFSDSQRAFLAAITAVSVPKSYSEAVKDDKWCNAMSGEVNALEANDTWDITDLPPGKKAIGSHWIFTIKYKSNGEIERYKARLVAMGNRQVEGLDFDETFAPVVKMTTIREFLKIAAVKGWEVHQMDVHNAFLHGDLEEEVYMRLPPGFVSQDKSKVCRLKKSLYGLRQAPRCWFAKLAAALKGYGFAQQVADYSLFTLERGSMQLFVLVYVDDLLIGGNDLKGIQEFKGYLSECFHMKDLGAMKYFLGIEVSRSPDGFYLSQRKYALDIVSECGLLGCQPVSTPLEQNHKLPDDEGEFYEDVERYRRLVGRLVYLTFTRPDLSYVVHMLAQFMQQPRAKHWAAVTRVVRYLKGCPGQGIVLSADPDLQLTAYCDSDFSTCSMSRRSVTGFIVMLGDSPIAWKTKKQDVVSFSSAEAEYRAMSFTARELKWNRELLGCFGVSHPQAIRLFCDNKAALHIAANPVFHERTKHIERDCHFIRDEIQDGSLVTAHLTTTEQPADIFTKALGSQQFAYLRRKLGISEESEVKKGPWTPEEDEKLVGYIQTHGPGKWRTLPKNAGLKRCGKSCRLRWTNYLRPDIKRGEFSLQEEETIIQLHRLLGNKWSAIAIHLPGRTDNEIKNYWNTHIKKKLLRMGIDPVTHCPRINLLQLSSFLTSSLFKSMSQPMNTSFDLTTSNINPHIFNHLTASLNNVQTESYQPNQQLQSDLNNDQTTFTGLLNSSTPPVQWQNNGEYLGDYLSYNGSGDPSMNQVPQTGNYSSAAFVSDQINDGENFKAGWNFSSSMLHGTSSSSSTPLNSSSTFYVNGGSEDDRESYGSDMLMFHHHHDQNNNVLNLS</sequence>
<protein>
    <submittedName>
        <fullName evidence="17">Integrase catalytic core</fullName>
    </submittedName>
</protein>
<feature type="compositionally biased region" description="Basic and acidic residues" evidence="12">
    <location>
        <begin position="1"/>
        <end position="10"/>
    </location>
</feature>
<dbReference type="Pfam" id="PF22936">
    <property type="entry name" value="Pol_BBD"/>
    <property type="match status" value="1"/>
</dbReference>
<keyword evidence="4" id="KW-0677">Repeat</keyword>
<comment type="subcellular location">
    <subcellularLocation>
        <location evidence="1">Nucleus</location>
    </subcellularLocation>
</comment>
<evidence type="ECO:0000256" key="4">
    <source>
        <dbReference type="ARBA" id="ARBA00022737"/>
    </source>
</evidence>
<evidence type="ECO:0000313" key="17">
    <source>
        <dbReference type="EMBL" id="KAG7534181.1"/>
    </source>
</evidence>
<dbReference type="InterPro" id="IPR029472">
    <property type="entry name" value="Copia-like_N"/>
</dbReference>
<dbReference type="InterPro" id="IPR001878">
    <property type="entry name" value="Znf_CCHC"/>
</dbReference>
<evidence type="ECO:0000256" key="9">
    <source>
        <dbReference type="ARBA" id="ARBA00023242"/>
    </source>
</evidence>
<feature type="domain" description="Myb-like" evidence="13">
    <location>
        <begin position="1537"/>
        <end position="1587"/>
    </location>
</feature>
<feature type="compositionally biased region" description="Basic residues" evidence="12">
    <location>
        <begin position="269"/>
        <end position="282"/>
    </location>
</feature>
<dbReference type="Pfam" id="PF13976">
    <property type="entry name" value="gag_pre-integrs"/>
    <property type="match status" value="1"/>
</dbReference>
<evidence type="ECO:0000256" key="8">
    <source>
        <dbReference type="ARBA" id="ARBA00023163"/>
    </source>
</evidence>
<evidence type="ECO:0000259" key="15">
    <source>
        <dbReference type="PROSITE" id="PS50994"/>
    </source>
</evidence>
<feature type="region of interest" description="Disordered" evidence="12">
    <location>
        <begin position="805"/>
        <end position="901"/>
    </location>
</feature>